<dbReference type="Proteomes" id="UP000694701">
    <property type="component" value="Unplaced"/>
</dbReference>
<evidence type="ECO:0000256" key="16">
    <source>
        <dbReference type="SAM" id="Phobius"/>
    </source>
</evidence>
<dbReference type="SUPFAM" id="SSF53448">
    <property type="entry name" value="Nucleotide-diphospho-sugar transferases"/>
    <property type="match status" value="1"/>
</dbReference>
<keyword evidence="9" id="KW-0847">Vitamin C</keyword>
<keyword evidence="14" id="KW-0325">Glycoprotein</keyword>
<keyword evidence="16" id="KW-0812">Transmembrane</keyword>
<dbReference type="PANTHER" id="PTHR10730:SF6">
    <property type="entry name" value="PROCOLLAGEN-LYSINE,2-OXOGLUTARATE 5-DIOXYGENASE 2"/>
    <property type="match status" value="1"/>
</dbReference>
<reference evidence="18" key="1">
    <citation type="submission" date="2025-08" db="UniProtKB">
        <authorList>
            <consortium name="Ensembl"/>
        </authorList>
    </citation>
    <scope>IDENTIFICATION</scope>
</reference>
<comment type="cofactor">
    <cofactor evidence="1">
        <name>Fe(2+)</name>
        <dbReference type="ChEBI" id="CHEBI:29033"/>
    </cofactor>
</comment>
<dbReference type="Pfam" id="PF03171">
    <property type="entry name" value="2OG-FeII_Oxy"/>
    <property type="match status" value="1"/>
</dbReference>
<evidence type="ECO:0000256" key="14">
    <source>
        <dbReference type="ARBA" id="ARBA00023180"/>
    </source>
</evidence>
<evidence type="ECO:0000259" key="17">
    <source>
        <dbReference type="PROSITE" id="PS51471"/>
    </source>
</evidence>
<evidence type="ECO:0000256" key="4">
    <source>
        <dbReference type="ARBA" id="ARBA00004427"/>
    </source>
</evidence>
<proteinExistence type="predicted"/>
<dbReference type="Gene3D" id="2.60.120.620">
    <property type="entry name" value="q2cbj1_9rhob like domain"/>
    <property type="match status" value="1"/>
</dbReference>
<dbReference type="PANTHER" id="PTHR10730">
    <property type="entry name" value="PROCOLLAGEN-LYSINE,2-OXOGLUTARATE 5-DIOXYGENASE/GLYCOSYLTRANSFERASE 25 FAMILY MEMBER"/>
    <property type="match status" value="1"/>
</dbReference>
<keyword evidence="13 16" id="KW-0472">Membrane</keyword>
<accession>A0A8C2FZ18</accession>
<dbReference type="InterPro" id="IPR057589">
    <property type="entry name" value="GT_PLOD"/>
</dbReference>
<comment type="cofactor">
    <cofactor evidence="2">
        <name>L-ascorbate</name>
        <dbReference type="ChEBI" id="CHEBI:38290"/>
    </cofactor>
</comment>
<keyword evidence="8" id="KW-0256">Endoplasmic reticulum</keyword>
<evidence type="ECO:0000256" key="6">
    <source>
        <dbReference type="ARBA" id="ARBA00022723"/>
    </source>
</evidence>
<dbReference type="GO" id="GO:0008475">
    <property type="term" value="F:procollagen-lysine 5-dioxygenase activity"/>
    <property type="evidence" value="ECO:0007669"/>
    <property type="project" value="UniProtKB-EC"/>
</dbReference>
<dbReference type="GO" id="GO:0005789">
    <property type="term" value="C:endoplasmic reticulum membrane"/>
    <property type="evidence" value="ECO:0007669"/>
    <property type="project" value="UniProtKB-SubCell"/>
</dbReference>
<name>A0A8C2FZ18_CYPCA</name>
<dbReference type="InterPro" id="IPR005123">
    <property type="entry name" value="Oxoglu/Fe-dep_dioxygenase_dom"/>
</dbReference>
<evidence type="ECO:0000313" key="18">
    <source>
        <dbReference type="Ensembl" id="ENSCCRP00020062232.1"/>
    </source>
</evidence>
<keyword evidence="7" id="KW-0732">Signal</keyword>
<dbReference type="EC" id="1.14.11.4" evidence="5"/>
<evidence type="ECO:0000256" key="12">
    <source>
        <dbReference type="ARBA" id="ARBA00023004"/>
    </source>
</evidence>
<dbReference type="FunFam" id="2.60.120.620:FF:000004">
    <property type="entry name" value="Procollagen-lysine,2-oxoglutarate 5-dioxygenase 2"/>
    <property type="match status" value="1"/>
</dbReference>
<comment type="catalytic activity">
    <reaction evidence="15">
        <text>L-lysyl-[collagen] + 2-oxoglutarate + O2 = (5R)-5-hydroxy-L-lysyl-[collagen] + succinate + CO2</text>
        <dbReference type="Rhea" id="RHEA:16569"/>
        <dbReference type="Rhea" id="RHEA-COMP:12751"/>
        <dbReference type="Rhea" id="RHEA-COMP:12752"/>
        <dbReference type="ChEBI" id="CHEBI:15379"/>
        <dbReference type="ChEBI" id="CHEBI:16526"/>
        <dbReference type="ChEBI" id="CHEBI:16810"/>
        <dbReference type="ChEBI" id="CHEBI:29969"/>
        <dbReference type="ChEBI" id="CHEBI:30031"/>
        <dbReference type="ChEBI" id="CHEBI:133442"/>
        <dbReference type="EC" id="1.14.11.4"/>
    </reaction>
</comment>
<dbReference type="PROSITE" id="PS01325">
    <property type="entry name" value="LYS_HYDROXYLASE"/>
    <property type="match status" value="1"/>
</dbReference>
<evidence type="ECO:0000256" key="5">
    <source>
        <dbReference type="ARBA" id="ARBA00012264"/>
    </source>
</evidence>
<dbReference type="GO" id="GO:0031418">
    <property type="term" value="F:L-ascorbic acid binding"/>
    <property type="evidence" value="ECO:0007669"/>
    <property type="project" value="UniProtKB-KW"/>
</dbReference>
<dbReference type="InterPro" id="IPR001006">
    <property type="entry name" value="Procol_lys_dOase"/>
</dbReference>
<evidence type="ECO:0000256" key="3">
    <source>
        <dbReference type="ARBA" id="ARBA00004367"/>
    </source>
</evidence>
<evidence type="ECO:0000256" key="9">
    <source>
        <dbReference type="ARBA" id="ARBA00022896"/>
    </source>
</evidence>
<dbReference type="SMART" id="SM00702">
    <property type="entry name" value="P4Hc"/>
    <property type="match status" value="1"/>
</dbReference>
<evidence type="ECO:0000256" key="11">
    <source>
        <dbReference type="ARBA" id="ARBA00023002"/>
    </source>
</evidence>
<comment type="subcellular location">
    <subcellularLocation>
        <location evidence="3">Endoplasmic reticulum membrane</location>
        <topology evidence="3">Peripheral membrane protein</topology>
        <orientation evidence="3">Lumenal side</orientation>
    </subcellularLocation>
    <subcellularLocation>
        <location evidence="4">Rough endoplasmic reticulum</location>
    </subcellularLocation>
</comment>
<dbReference type="Ensembl" id="ENSCCRT00020068519.1">
    <property type="protein sequence ID" value="ENSCCRP00020062232.1"/>
    <property type="gene ID" value="ENSCCRG00020018102.1"/>
</dbReference>
<evidence type="ECO:0000313" key="19">
    <source>
        <dbReference type="Proteomes" id="UP000694701"/>
    </source>
</evidence>
<dbReference type="GO" id="GO:0005791">
    <property type="term" value="C:rough endoplasmic reticulum"/>
    <property type="evidence" value="ECO:0007669"/>
    <property type="project" value="UniProtKB-SubCell"/>
</dbReference>
<keyword evidence="11" id="KW-0560">Oxidoreductase</keyword>
<keyword evidence="12" id="KW-0408">Iron</keyword>
<keyword evidence="10" id="KW-0223">Dioxygenase</keyword>
<dbReference type="PROSITE" id="PS51471">
    <property type="entry name" value="FE2OG_OXY"/>
    <property type="match status" value="1"/>
</dbReference>
<dbReference type="InterPro" id="IPR006620">
    <property type="entry name" value="Pro_4_hyd_alph"/>
</dbReference>
<dbReference type="GO" id="GO:0005506">
    <property type="term" value="F:iron ion binding"/>
    <property type="evidence" value="ECO:0007669"/>
    <property type="project" value="InterPro"/>
</dbReference>
<evidence type="ECO:0000256" key="1">
    <source>
        <dbReference type="ARBA" id="ARBA00001954"/>
    </source>
</evidence>
<protein>
    <recommendedName>
        <fullName evidence="5">procollagen-lysine 5-dioxygenase</fullName>
        <ecNumber evidence="5">1.14.11.4</ecNumber>
    </recommendedName>
</protein>
<feature type="transmembrane region" description="Helical" evidence="16">
    <location>
        <begin position="7"/>
        <end position="28"/>
    </location>
</feature>
<evidence type="ECO:0000256" key="13">
    <source>
        <dbReference type="ARBA" id="ARBA00023136"/>
    </source>
</evidence>
<evidence type="ECO:0000256" key="8">
    <source>
        <dbReference type="ARBA" id="ARBA00022824"/>
    </source>
</evidence>
<evidence type="ECO:0000256" key="15">
    <source>
        <dbReference type="ARBA" id="ARBA00047930"/>
    </source>
</evidence>
<dbReference type="AlphaFoldDB" id="A0A8C2FZ18"/>
<organism evidence="18 19">
    <name type="scientific">Cyprinus carpio</name>
    <name type="common">Common carp</name>
    <dbReference type="NCBI Taxonomy" id="7962"/>
    <lineage>
        <taxon>Eukaryota</taxon>
        <taxon>Metazoa</taxon>
        <taxon>Chordata</taxon>
        <taxon>Craniata</taxon>
        <taxon>Vertebrata</taxon>
        <taxon>Euteleostomi</taxon>
        <taxon>Actinopterygii</taxon>
        <taxon>Neopterygii</taxon>
        <taxon>Teleostei</taxon>
        <taxon>Ostariophysi</taxon>
        <taxon>Cypriniformes</taxon>
        <taxon>Cyprinidae</taxon>
        <taxon>Cyprininae</taxon>
        <taxon>Cyprinus</taxon>
    </lineage>
</organism>
<evidence type="ECO:0000256" key="2">
    <source>
        <dbReference type="ARBA" id="ARBA00001961"/>
    </source>
</evidence>
<dbReference type="InterPro" id="IPR044861">
    <property type="entry name" value="IPNS-like_FE2OG_OXY"/>
</dbReference>
<evidence type="ECO:0000256" key="10">
    <source>
        <dbReference type="ARBA" id="ARBA00022964"/>
    </source>
</evidence>
<feature type="domain" description="Fe2OG dioxygenase" evidence="17">
    <location>
        <begin position="636"/>
        <end position="727"/>
    </location>
</feature>
<keyword evidence="16" id="KW-1133">Transmembrane helix</keyword>
<keyword evidence="6" id="KW-0479">Metal-binding</keyword>
<evidence type="ECO:0000256" key="7">
    <source>
        <dbReference type="ARBA" id="ARBA00022729"/>
    </source>
</evidence>
<dbReference type="Pfam" id="PF25342">
    <property type="entry name" value="GT_PLOD"/>
    <property type="match status" value="1"/>
</dbReference>
<sequence length="727" mass="85016">MSYCFTLLDISLFFFFFLTYTFYFSFFFSPEKLLVLTVATQETDGFHRFMQSANYFKFNVKVLGMGEEWKGGDVGRSIGGGQKVRLLKEAMESLADQEDFVVLFVDSYDLIFAGGPEEILRKFQQTNHKLVFAAEGIIWPDSRLAEKYPSVRNGKRFLNSGGFIGYTRYIQKIVNQWDLHDNDDDQLFYTKVYVDPLQRVISGLRLTIVYEVLLKFGKERVRVRNTVYNSLPAIIHGNVNTKVNVFFFFSSMNNGILYSLHSHVKFTLHHGRGFCQLFSLSKQEFPQVTVGIYIEQPTPFLTEFLERFLSLDYPKDKLNVFVHNSEVYHEKHIQKFWEENKDVFRSFKVVGPEETLTQGEARNMGIDLCRKDLSCDYYFSIDADVMLTNRQTIKLLIEQNRKIIGPLVTRHGKLWSNFWGALSLDGYYARSEDYIDIVQGKRVGVWNIPFMAHIYLIKGHTLRNELKERNVFVLERLDPDMAMCRNARDLGLFMYVTNRHEFGRLISIANYNTSHYNNDLWQIFENPLDWREKYINPNYTRIFTDNILEQPCPDVFWFPVLSEKACDELVEEMENHGSWSGGKHEDKRINGGYETVPTDDIHMKQIDFDKEWLHFIREFISPVTLKVFSGYYTKGYAIMNFVVKYTPNRQAYLRPHHDSSTFTINIALNNKGLDFQGGGCRFHRYNCSIESPRKGWSFMHPGRLTHLHEGLPTTNGTRYIAVSFIDP</sequence>
<dbReference type="InterPro" id="IPR029044">
    <property type="entry name" value="Nucleotide-diphossugar_trans"/>
</dbReference>
<dbReference type="InterPro" id="IPR050757">
    <property type="entry name" value="Collagen_mod_GT25"/>
</dbReference>